<feature type="region of interest" description="Disordered" evidence="8">
    <location>
        <begin position="1150"/>
        <end position="1287"/>
    </location>
</feature>
<dbReference type="SUPFAM" id="SSF47370">
    <property type="entry name" value="Bromodomain"/>
    <property type="match status" value="1"/>
</dbReference>
<dbReference type="CDD" id="cd15532">
    <property type="entry name" value="PHD2_CHD_II"/>
    <property type="match status" value="1"/>
</dbReference>
<feature type="region of interest" description="Disordered" evidence="8">
    <location>
        <begin position="2619"/>
        <end position="2664"/>
    </location>
</feature>
<dbReference type="PROSITE" id="PS50827">
    <property type="entry name" value="DDT"/>
    <property type="match status" value="1"/>
</dbReference>
<dbReference type="InterPro" id="IPR019787">
    <property type="entry name" value="Znf_PHD-finger"/>
</dbReference>
<feature type="compositionally biased region" description="Pro residues" evidence="8">
    <location>
        <begin position="2083"/>
        <end position="2098"/>
    </location>
</feature>
<evidence type="ECO:0000256" key="5">
    <source>
        <dbReference type="ARBA" id="ARBA00023117"/>
    </source>
</evidence>
<dbReference type="PANTHER" id="PTHR45975:SF2">
    <property type="entry name" value="NUCLEOSOME-REMODELING FACTOR SUBUNIT BPTF"/>
    <property type="match status" value="1"/>
</dbReference>
<evidence type="ECO:0000256" key="3">
    <source>
        <dbReference type="ARBA" id="ARBA00022771"/>
    </source>
</evidence>
<dbReference type="Gene3D" id="3.30.40.10">
    <property type="entry name" value="Zinc/RING finger domain, C3HC4 (zinc finger)"/>
    <property type="match status" value="3"/>
</dbReference>
<evidence type="ECO:0000256" key="8">
    <source>
        <dbReference type="SAM" id="MobiDB-lite"/>
    </source>
</evidence>
<evidence type="ECO:0000256" key="4">
    <source>
        <dbReference type="ARBA" id="ARBA00022833"/>
    </source>
</evidence>
<name>A0A0R3SSL4_HYMDI</name>
<feature type="compositionally biased region" description="Acidic residues" evidence="8">
    <location>
        <begin position="1958"/>
        <end position="1978"/>
    </location>
</feature>
<dbReference type="GO" id="GO:0006357">
    <property type="term" value="P:regulation of transcription by RNA polymerase II"/>
    <property type="evidence" value="ECO:0007669"/>
    <property type="project" value="InterPro"/>
</dbReference>
<dbReference type="GO" id="GO:0008270">
    <property type="term" value="F:zinc ion binding"/>
    <property type="evidence" value="ECO:0007669"/>
    <property type="project" value="UniProtKB-KW"/>
</dbReference>
<dbReference type="PROSITE" id="PS50016">
    <property type="entry name" value="ZF_PHD_2"/>
    <property type="match status" value="3"/>
</dbReference>
<protein>
    <submittedName>
        <fullName evidence="13">Nucleosome-remodeling factor subunit BPTF</fullName>
    </submittedName>
</protein>
<dbReference type="InterPro" id="IPR018501">
    <property type="entry name" value="DDT_dom"/>
</dbReference>
<evidence type="ECO:0000313" key="11">
    <source>
        <dbReference type="EMBL" id="VDL60613.1"/>
    </source>
</evidence>
<evidence type="ECO:0000256" key="2">
    <source>
        <dbReference type="ARBA" id="ARBA00022723"/>
    </source>
</evidence>
<feature type="region of interest" description="Disordered" evidence="8">
    <location>
        <begin position="1314"/>
        <end position="1333"/>
    </location>
</feature>
<feature type="region of interest" description="Disordered" evidence="8">
    <location>
        <begin position="2297"/>
        <end position="2491"/>
    </location>
</feature>
<feature type="domain" description="DDT" evidence="10">
    <location>
        <begin position="192"/>
        <end position="252"/>
    </location>
</feature>
<dbReference type="GO" id="GO:0000978">
    <property type="term" value="F:RNA polymerase II cis-regulatory region sequence-specific DNA binding"/>
    <property type="evidence" value="ECO:0007669"/>
    <property type="project" value="TreeGrafter"/>
</dbReference>
<feature type="domain" description="PHD-type" evidence="9">
    <location>
        <begin position="2508"/>
        <end position="2561"/>
    </location>
</feature>
<proteinExistence type="predicted"/>
<keyword evidence="6" id="KW-0539">Nucleus</keyword>
<dbReference type="OrthoDB" id="784962at2759"/>
<feature type="region of interest" description="Disordered" evidence="8">
    <location>
        <begin position="2039"/>
        <end position="2099"/>
    </location>
</feature>
<dbReference type="EMBL" id="UYSG01011059">
    <property type="protein sequence ID" value="VDL60613.1"/>
    <property type="molecule type" value="Genomic_DNA"/>
</dbReference>
<dbReference type="InterPro" id="IPR019786">
    <property type="entry name" value="Zinc_finger_PHD-type_CS"/>
</dbReference>
<dbReference type="CDD" id="cd15560">
    <property type="entry name" value="PHD2_3_BPTF"/>
    <property type="match status" value="1"/>
</dbReference>
<evidence type="ECO:0000259" key="10">
    <source>
        <dbReference type="PROSITE" id="PS50827"/>
    </source>
</evidence>
<dbReference type="STRING" id="6216.A0A0R3SSL4"/>
<feature type="compositionally biased region" description="Basic and acidic residues" evidence="8">
    <location>
        <begin position="517"/>
        <end position="526"/>
    </location>
</feature>
<feature type="region of interest" description="Disordered" evidence="8">
    <location>
        <begin position="1"/>
        <end position="51"/>
    </location>
</feature>
<dbReference type="Gene3D" id="1.20.920.10">
    <property type="entry name" value="Bromodomain-like"/>
    <property type="match status" value="1"/>
</dbReference>
<feature type="compositionally biased region" description="Basic and acidic residues" evidence="8">
    <location>
        <begin position="2638"/>
        <end position="2650"/>
    </location>
</feature>
<dbReference type="WBParaSite" id="HDID_0000829701-mRNA-1">
    <property type="protein sequence ID" value="HDID_0000829701-mRNA-1"/>
    <property type="gene ID" value="HDID_0000829701"/>
</dbReference>
<feature type="compositionally biased region" description="Polar residues" evidence="8">
    <location>
        <begin position="1202"/>
        <end position="1212"/>
    </location>
</feature>
<feature type="compositionally biased region" description="Basic and acidic residues" evidence="8">
    <location>
        <begin position="1258"/>
        <end position="1268"/>
    </location>
</feature>
<dbReference type="InterPro" id="IPR038028">
    <property type="entry name" value="BPTF"/>
</dbReference>
<keyword evidence="3 7" id="KW-0863">Zinc-finger</keyword>
<feature type="compositionally biased region" description="Acidic residues" evidence="8">
    <location>
        <begin position="1275"/>
        <end position="1286"/>
    </location>
</feature>
<reference evidence="13" key="1">
    <citation type="submission" date="2016-04" db="UniProtKB">
        <authorList>
            <consortium name="WormBaseParasite"/>
        </authorList>
    </citation>
    <scope>IDENTIFICATION</scope>
</reference>
<feature type="compositionally biased region" description="Low complexity" evidence="8">
    <location>
        <begin position="1246"/>
        <end position="1257"/>
    </location>
</feature>
<dbReference type="GO" id="GO:0016589">
    <property type="term" value="C:NURF complex"/>
    <property type="evidence" value="ECO:0007669"/>
    <property type="project" value="InterPro"/>
</dbReference>
<accession>A0A0R3SSL4</accession>
<comment type="subcellular location">
    <subcellularLocation>
        <location evidence="1">Nucleus</location>
    </subcellularLocation>
</comment>
<feature type="compositionally biased region" description="Polar residues" evidence="8">
    <location>
        <begin position="2421"/>
        <end position="2440"/>
    </location>
</feature>
<feature type="compositionally biased region" description="Low complexity" evidence="8">
    <location>
        <begin position="2113"/>
        <end position="2130"/>
    </location>
</feature>
<feature type="domain" description="PHD-type" evidence="9">
    <location>
        <begin position="386"/>
        <end position="433"/>
    </location>
</feature>
<evidence type="ECO:0000313" key="13">
    <source>
        <dbReference type="WBParaSite" id="HDID_0000829701-mRNA-1"/>
    </source>
</evidence>
<feature type="compositionally biased region" description="Polar residues" evidence="8">
    <location>
        <begin position="38"/>
        <end position="50"/>
    </location>
</feature>
<evidence type="ECO:0000256" key="1">
    <source>
        <dbReference type="ARBA" id="ARBA00004123"/>
    </source>
</evidence>
<evidence type="ECO:0000256" key="7">
    <source>
        <dbReference type="PROSITE-ProRule" id="PRU00146"/>
    </source>
</evidence>
<reference evidence="11 12" key="2">
    <citation type="submission" date="2018-11" db="EMBL/GenBank/DDBJ databases">
        <authorList>
            <consortium name="Pathogen Informatics"/>
        </authorList>
    </citation>
    <scope>NUCLEOTIDE SEQUENCE [LARGE SCALE GENOMIC DNA]</scope>
</reference>
<dbReference type="SMART" id="SM00249">
    <property type="entry name" value="PHD"/>
    <property type="match status" value="3"/>
</dbReference>
<dbReference type="InterPro" id="IPR036427">
    <property type="entry name" value="Bromodomain-like_sf"/>
</dbReference>
<feature type="domain" description="PHD-type" evidence="9">
    <location>
        <begin position="2568"/>
        <end position="2620"/>
    </location>
</feature>
<dbReference type="InterPro" id="IPR013083">
    <property type="entry name" value="Znf_RING/FYVE/PHD"/>
</dbReference>
<evidence type="ECO:0000256" key="6">
    <source>
        <dbReference type="ARBA" id="ARBA00023242"/>
    </source>
</evidence>
<organism evidence="13">
    <name type="scientific">Hymenolepis diminuta</name>
    <name type="common">Rat tapeworm</name>
    <dbReference type="NCBI Taxonomy" id="6216"/>
    <lineage>
        <taxon>Eukaryota</taxon>
        <taxon>Metazoa</taxon>
        <taxon>Spiralia</taxon>
        <taxon>Lophotrochozoa</taxon>
        <taxon>Platyhelminthes</taxon>
        <taxon>Cestoda</taxon>
        <taxon>Eucestoda</taxon>
        <taxon>Cyclophyllidea</taxon>
        <taxon>Hymenolepididae</taxon>
        <taxon>Hymenolepis</taxon>
    </lineage>
</organism>
<feature type="compositionally biased region" description="Basic residues" evidence="8">
    <location>
        <begin position="2628"/>
        <end position="2637"/>
    </location>
</feature>
<evidence type="ECO:0000259" key="9">
    <source>
        <dbReference type="PROSITE" id="PS50016"/>
    </source>
</evidence>
<dbReference type="PROSITE" id="PS01359">
    <property type="entry name" value="ZF_PHD_1"/>
    <property type="match status" value="2"/>
</dbReference>
<dbReference type="SUPFAM" id="SSF57903">
    <property type="entry name" value="FYVE/PHD zinc finger"/>
    <property type="match status" value="3"/>
</dbReference>
<dbReference type="PANTHER" id="PTHR45975">
    <property type="entry name" value="NUCLEOSOME-REMODELING FACTOR SUBUNIT BPTF"/>
    <property type="match status" value="1"/>
</dbReference>
<feature type="region of interest" description="Disordered" evidence="8">
    <location>
        <begin position="2111"/>
        <end position="2152"/>
    </location>
</feature>
<feature type="compositionally biased region" description="Polar residues" evidence="8">
    <location>
        <begin position="2164"/>
        <end position="2189"/>
    </location>
</feature>
<dbReference type="SMART" id="SM00571">
    <property type="entry name" value="DDT"/>
    <property type="match status" value="1"/>
</dbReference>
<keyword evidence="5" id="KW-0103">Bromodomain</keyword>
<feature type="region of interest" description="Disordered" evidence="8">
    <location>
        <begin position="2164"/>
        <end position="2199"/>
    </location>
</feature>
<keyword evidence="4" id="KW-0862">Zinc</keyword>
<gene>
    <name evidence="11" type="ORF">HDID_LOCUS8295</name>
</gene>
<dbReference type="Pfam" id="PF00628">
    <property type="entry name" value="PHD"/>
    <property type="match status" value="3"/>
</dbReference>
<keyword evidence="2" id="KW-0479">Metal-binding</keyword>
<feature type="region of interest" description="Disordered" evidence="8">
    <location>
        <begin position="1878"/>
        <end position="1993"/>
    </location>
</feature>
<feature type="compositionally biased region" description="Acidic residues" evidence="8">
    <location>
        <begin position="1319"/>
        <end position="1333"/>
    </location>
</feature>
<sequence length="2783" mass="307698">MSDSLGHVQGSDGPQNSGTNPSSKKRPKITFIDPSEWANLQTTSSGPTKNEINRTLHQRLVDRQARMQRLRQQKREERRYRATGRPGRPRTQVVVARLYANSNEDVQSSKASEFSDNEATALDDVIEEDQVEDIFDLPPPPSAEDAIMMEEGTDLNLEPAPGSDFPRISSIFSRRKAPPLILPPSREVICPPQYLVEAVSIYEHLRRFGRLLKLSPFQLDDFLSAVMANENSGLLSAIHIALLKALIKEDENNGTHFCPPDCKDAVSLLFGYVLDQYTWPYILSLYLSSVKSGEVPALEALAHVGNTAALASSSAAGTLTASGGTDSVVTTSLFYDGDECVVPLDPSYPFVPISQRLAVLRGLVGLFLGTGAVRADVLREGMMAHDDFCRVCRLSGELLCCATCPAVFHLTCLTPPLDSVPQSQWWCPLCVEEQEMYGDKKIPKSRGEAKILPLGYDRAGRVYWHLEGRLFVEPTDFAQREPRLPGLMEGIRDEEWEKLEADDPTDDLEDIEDTNSEDDRIVKEEEEKAPEDSTFTDSYMAYANEPPVYYYSSFESICSVRQRLSTKWERGLCANFDNLIAQLEKSKPKIEPKAEEIRRELDDIKTTIKEEDQAAKWPKALSLLPSLNASQLNALFANSQLAMSLQKSDGNSEETQAPAPMEIAFILELSGGILIHNQDGLFENFPIPSEMHVQRIKESRPALVDLSTPTSSHLEPLARWRRWRNTLSEGVFVPNPTIMGESGPAEHVNIALTRPEQHDEREKHRSLANKFCLSDAAMAAWRWLNAEATAEMIHRATVGKERPLKHEDFFRRRADAVGPQRWLHTMKLTLCYLESLLPSGAMCPAWRMIRKDWIEAVLRASSVFELTDLLGRLEASIRQISFLRTWTATMGPLQLDRFTSAQRDEEKRKRALERVAAAANAIPANLVRTKTVQPVPHTVWKTRGEEYRRLGGDGWQWYSSTRRKIPELTRKPLTDYNLPGDRPPYLGLGWGVQPEVLSSAPLNIVPTTATALETRKTTSNIHPITGVQISQNVPRIVYCIPTEIIRENSEFFTDGVIDISKCLREGDGRFYPVPMKPVEKEEFKQPSFHRRRAKFHLDSLLALRQAADKRDKAAAESATIELAALKQEHEELLSRMAEIQSHLAELATKAQEARSEHARAVKARQTAINETKEENGRQIAQSRGGTNPMRRPGVGGGGRRGQQTPAARSNFSVFRPPAAKRVKRDELSNFDSPAVASGAESDESRATSSSKPTSSNADSRRQKTKNVDPDFVMDFGEDEDEEEEEFVGEKAIGDNEDDDGDVMDVFRSRVGRVPQFDGTADDEGGGSSDEEVENFGVDENNAQNRVKIKIGDAAKVTQLKSVSITPVKTIPITPQVRAASGGANPVGRSLLALAIEGKAPQTITNQSAKSESNIRIIQAPTSTSGTPISTNSSQGPMRLVRVLNSTAPSGTSAIRPIAPTTSTAPVSGNLIIPASTDSALQKSLIQLSSSGGVIVTQASQLPAGYRLITPSSLPTAAAGPRQPLNIVHVVPSSQATASQQLFRPRQPSTASSLITIAPSPVLRPQMRPLLPSPFPSGGVAQQRPGLAPRMVRMVTQPMQLDPRLDEALRDLEFKSAELKARIQEREDIVSRGTQLTAKRYSLNPMDNSLLKRLNRAAVVRSGNSSEKYIAALQKRYFVHLPTKTPQVNPYAWPPDELYECCVSSSYPQNKQTTDKPIPNLFRLSRSSLKSLIRHAGRIEIPGYDVEKKRLTSINWIYPTSRPCFAEAWRYRLRQIIIVDQSAKSACGPLNTPSHYGVSMANLATHLRLLWHSLRWDEIATFAARCDEATLINDRYFLKSIISESHGSGYTLRRIVGVKPLDPYWLRANFLVETTTHKPPIVRKRSAPRSNNTSSTANGGGGEVTKTPGKRGRRPGKGNSKGKADPDYDPAADEGWRVGIPCSARSRRSRRPNYNENSSDLEADEQEDGIDEDEGENGQEESTNKSDSQKTTLEWTSEENLELWEIRNFFDSILPLDTPYPPSVPRLALEGIPQALVEELSPVSTTKEDNTKDAAKQPLITKSSEGRWIQPSCLLPPEALRPLSPKPPSPPAPLPPPPNIVVMESAASQSLVGPSLAPSTPLSPSSSFRPLIVSSNRHPASLPHTAQMGTANRRQAPELQLTAPSVRSMQQQHQPASQSRRPNAPLSPNTEAARARARSLAASHAARISAANRRFRNERAAVENRVSALLQEMDNRRRLTIKFLALQVQEEILQSRKPPQPEEPTEPIPTPSSSIVTVAVTPQLKGAKRCLRVKKKAIKSEKSELTASATPAGDETLQQVKPPASSRKRVGVGRSPKSTMRRRRASSTDSLTPPTEPCTDSDETLLAMKPSPEKKKRKKTLEKKNETVEPQLLQPQNSAPKRRGGRPINISSRGRGGKRLQAPSSSPRSPTNDNVNSSTATAGRRTRGAPKVATSSSTKQRLPIRTPRYLLDEESVKTEQPTSNSLSSSSHVKVTSDTAAAAAATGDGKLYCLCRKPHNPNEAYIGCDLCQDWFHFTCVGLNPDTPPEEIGDSWLCSECRKAEAKAKDEVYCLCRTPYDPARVYIACDRCDEWYHPECVKMKPEDAANLEGSYICPVCSTTKTSSSSKKSLRGRKKQREKQGHNDNIVKAEEEVEGGETSSGTIYETPLTEPIKKAVEVILDDLSNHKLAWPIMERLPINEQAPPLPDPIDLNSFKSAFENGEYKSLGDVSFAGNRLFSNARSAFEVGSNALHCVEVLESFFVHHMKEVRALTEQHQQQGPSSS</sequence>
<evidence type="ECO:0000313" key="12">
    <source>
        <dbReference type="Proteomes" id="UP000274504"/>
    </source>
</evidence>
<feature type="region of interest" description="Disordered" evidence="8">
    <location>
        <begin position="500"/>
        <end position="533"/>
    </location>
</feature>
<feature type="compositionally biased region" description="Basic and acidic residues" evidence="8">
    <location>
        <begin position="2045"/>
        <end position="2054"/>
    </location>
</feature>
<dbReference type="InterPro" id="IPR011011">
    <property type="entry name" value="Znf_FYVE_PHD"/>
</dbReference>
<dbReference type="Proteomes" id="UP000274504">
    <property type="component" value="Unassembled WGS sequence"/>
</dbReference>
<dbReference type="Pfam" id="PF02791">
    <property type="entry name" value="DDT"/>
    <property type="match status" value="1"/>
</dbReference>
<feature type="compositionally biased region" description="Acidic residues" evidence="8">
    <location>
        <begin position="502"/>
        <end position="516"/>
    </location>
</feature>
<dbReference type="InterPro" id="IPR001965">
    <property type="entry name" value="Znf_PHD"/>
</dbReference>
<feature type="compositionally biased region" description="Polar residues" evidence="8">
    <location>
        <begin position="12"/>
        <end position="22"/>
    </location>
</feature>
<feature type="region of interest" description="Disordered" evidence="8">
    <location>
        <begin position="2253"/>
        <end position="2272"/>
    </location>
</feature>